<evidence type="ECO:0000256" key="7">
    <source>
        <dbReference type="SAM" id="Phobius"/>
    </source>
</evidence>
<keyword evidence="4 7" id="KW-1133">Transmembrane helix</keyword>
<name>A0A2S3ZWA2_ARTGL</name>
<comment type="caution">
    <text evidence="8">The sequence shown here is derived from an EMBL/GenBank/DDBJ whole genome shotgun (WGS) entry which is preliminary data.</text>
</comment>
<feature type="transmembrane region" description="Helical" evidence="7">
    <location>
        <begin position="214"/>
        <end position="233"/>
    </location>
</feature>
<feature type="transmembrane region" description="Helical" evidence="7">
    <location>
        <begin position="168"/>
        <end position="194"/>
    </location>
</feature>
<feature type="transmembrane region" description="Helical" evidence="7">
    <location>
        <begin position="245"/>
        <end position="267"/>
    </location>
</feature>
<proteinExistence type="predicted"/>
<gene>
    <name evidence="8" type="ORF">CVS27_09190</name>
</gene>
<reference evidence="8 9" key="1">
    <citation type="submission" date="2018-01" db="EMBL/GenBank/DDBJ databases">
        <title>Arthrobacter sp. nov., from glaciers in China.</title>
        <authorList>
            <person name="Liu Q."/>
            <person name="Xin Y.-H."/>
        </authorList>
    </citation>
    <scope>NUCLEOTIDE SEQUENCE [LARGE SCALE GENOMIC DNA]</scope>
    <source>
        <strain evidence="8 9">HLT2-12-2</strain>
    </source>
</reference>
<accession>A0A2S3ZWA2</accession>
<evidence type="ECO:0000256" key="5">
    <source>
        <dbReference type="ARBA" id="ARBA00023136"/>
    </source>
</evidence>
<comment type="subcellular location">
    <subcellularLocation>
        <location evidence="1">Cell membrane</location>
        <topology evidence="1">Multi-pass membrane protein</topology>
    </subcellularLocation>
</comment>
<feature type="compositionally biased region" description="Polar residues" evidence="6">
    <location>
        <begin position="1"/>
        <end position="16"/>
    </location>
</feature>
<evidence type="ECO:0000313" key="9">
    <source>
        <dbReference type="Proteomes" id="UP000237061"/>
    </source>
</evidence>
<dbReference type="AlphaFoldDB" id="A0A2S3ZWA2"/>
<dbReference type="GO" id="GO:0005886">
    <property type="term" value="C:plasma membrane"/>
    <property type="evidence" value="ECO:0007669"/>
    <property type="project" value="UniProtKB-SubCell"/>
</dbReference>
<keyword evidence="5 7" id="KW-0472">Membrane</keyword>
<evidence type="ECO:0000256" key="4">
    <source>
        <dbReference type="ARBA" id="ARBA00022989"/>
    </source>
</evidence>
<dbReference type="EMBL" id="PPXC01000006">
    <property type="protein sequence ID" value="POH73545.1"/>
    <property type="molecule type" value="Genomic_DNA"/>
</dbReference>
<dbReference type="NCBIfam" id="TIGR00765">
    <property type="entry name" value="yihY_not_rbn"/>
    <property type="match status" value="1"/>
</dbReference>
<feature type="transmembrane region" description="Helical" evidence="7">
    <location>
        <begin position="279"/>
        <end position="301"/>
    </location>
</feature>
<dbReference type="SUPFAM" id="SSF103473">
    <property type="entry name" value="MFS general substrate transporter"/>
    <property type="match status" value="1"/>
</dbReference>
<protein>
    <submittedName>
        <fullName evidence="8">Ribonuclease BN</fullName>
    </submittedName>
</protein>
<dbReference type="Proteomes" id="UP000237061">
    <property type="component" value="Unassembled WGS sequence"/>
</dbReference>
<dbReference type="InterPro" id="IPR017039">
    <property type="entry name" value="Virul_fac_BrkB"/>
</dbReference>
<dbReference type="InterPro" id="IPR036259">
    <property type="entry name" value="MFS_trans_sf"/>
</dbReference>
<evidence type="ECO:0000256" key="2">
    <source>
        <dbReference type="ARBA" id="ARBA00022475"/>
    </source>
</evidence>
<evidence type="ECO:0000313" key="8">
    <source>
        <dbReference type="EMBL" id="POH73545.1"/>
    </source>
</evidence>
<evidence type="ECO:0000256" key="6">
    <source>
        <dbReference type="SAM" id="MobiDB-lite"/>
    </source>
</evidence>
<sequence>MNSQEKSPESTGSATGQVAAPDPDDARKLQGFNELKKQSWKYIAKRSLTKFSADGCTDMAASLTYYGVLSLFPAILALVSIVGLVGQAEQTTKVLLDLVSQLGGTEIVKTIQDPIEQLASSRAAGWTFVLGLLTALWSASGYVGAFSRSMNRIYGTDEGRPVWKLRPALLLVTLASVLLVAAIALLLVVSGPIAKVLGDAIGVGDTAVTIWDTAKWPVVGLLTIALIAILYYYTPNVQQPKFRWISVGATVALLSAVLASAGFSLYLGNFAKYDKTYGTIAGVIVLLLWLWILNLALLLGAQVDAELERGRQLQSGIKAEAQIQLPPREISASLKKQEKELLLVTEGKELREKFAPDSEFEEPATNPEKKALLWLAGAAAAVAAVVTLRKHRRKGRTTREQTTSKD</sequence>
<dbReference type="OrthoDB" id="9781030at2"/>
<organism evidence="8 9">
    <name type="scientific">Arthrobacter glacialis</name>
    <dbReference type="NCBI Taxonomy" id="1664"/>
    <lineage>
        <taxon>Bacteria</taxon>
        <taxon>Bacillati</taxon>
        <taxon>Actinomycetota</taxon>
        <taxon>Actinomycetes</taxon>
        <taxon>Micrococcales</taxon>
        <taxon>Micrococcaceae</taxon>
        <taxon>Arthrobacter</taxon>
    </lineage>
</organism>
<keyword evidence="9" id="KW-1185">Reference proteome</keyword>
<keyword evidence="3 7" id="KW-0812">Transmembrane</keyword>
<evidence type="ECO:0000256" key="1">
    <source>
        <dbReference type="ARBA" id="ARBA00004651"/>
    </source>
</evidence>
<dbReference type="PANTHER" id="PTHR30213:SF0">
    <property type="entry name" value="UPF0761 MEMBRANE PROTEIN YIHY"/>
    <property type="match status" value="1"/>
</dbReference>
<feature type="transmembrane region" description="Helical" evidence="7">
    <location>
        <begin position="63"/>
        <end position="86"/>
    </location>
</feature>
<dbReference type="PANTHER" id="PTHR30213">
    <property type="entry name" value="INNER MEMBRANE PROTEIN YHJD"/>
    <property type="match status" value="1"/>
</dbReference>
<feature type="transmembrane region" description="Helical" evidence="7">
    <location>
        <begin position="123"/>
        <end position="147"/>
    </location>
</feature>
<evidence type="ECO:0000256" key="3">
    <source>
        <dbReference type="ARBA" id="ARBA00022692"/>
    </source>
</evidence>
<dbReference type="Pfam" id="PF03631">
    <property type="entry name" value="Virul_fac_BrkB"/>
    <property type="match status" value="1"/>
</dbReference>
<feature type="region of interest" description="Disordered" evidence="6">
    <location>
        <begin position="1"/>
        <end position="27"/>
    </location>
</feature>
<dbReference type="RefSeq" id="WP_103465442.1">
    <property type="nucleotide sequence ID" value="NZ_PPXB01000006.1"/>
</dbReference>
<keyword evidence="2" id="KW-1003">Cell membrane</keyword>